<dbReference type="GO" id="GO:0032259">
    <property type="term" value="P:methylation"/>
    <property type="evidence" value="ECO:0007669"/>
    <property type="project" value="UniProtKB-KW"/>
</dbReference>
<evidence type="ECO:0000313" key="3">
    <source>
        <dbReference type="Proteomes" id="UP000286947"/>
    </source>
</evidence>
<name>A0A433SHB8_9BURK</name>
<sequence>MRNNNAVRKFYENCYNEDRRFADNPLEFIRSQEIIARYVTKPCLAIADIAGATGPYSYWLAEQGHKVHLLDLSARHIELAKIHGKKSGIELASLICGDARQLPYEDDSFDLVLLMGALYHLQESGDRMQCLNECRRVLKPGGRAIFAYISRYASLVDGYKYQFIDNAKFQRIVETDLRTGKHENPEGIPHYFTTAFFHTPQLIAEEVRQGSFQDIRLFAVEGFASLINTDDIMRDEGKKELLLQHLRLLENTPELLGISSHILATCTKA</sequence>
<evidence type="ECO:0000259" key="1">
    <source>
        <dbReference type="Pfam" id="PF08241"/>
    </source>
</evidence>
<dbReference type="Gene3D" id="3.40.50.150">
    <property type="entry name" value="Vaccinia Virus protein VP39"/>
    <property type="match status" value="1"/>
</dbReference>
<comment type="caution">
    <text evidence="2">The sequence shown here is derived from an EMBL/GenBank/DDBJ whole genome shotgun (WGS) entry which is preliminary data.</text>
</comment>
<proteinExistence type="predicted"/>
<dbReference type="AlphaFoldDB" id="A0A433SHB8"/>
<dbReference type="EMBL" id="PQSP01000001">
    <property type="protein sequence ID" value="RUS68149.1"/>
    <property type="molecule type" value="Genomic_DNA"/>
</dbReference>
<gene>
    <name evidence="2" type="primary">menG</name>
    <name evidence="2" type="ORF">CUZ56_00634</name>
</gene>
<feature type="domain" description="Methyltransferase type 11" evidence="1">
    <location>
        <begin position="48"/>
        <end position="146"/>
    </location>
</feature>
<keyword evidence="2" id="KW-0489">Methyltransferase</keyword>
<dbReference type="PANTHER" id="PTHR43591">
    <property type="entry name" value="METHYLTRANSFERASE"/>
    <property type="match status" value="1"/>
</dbReference>
<dbReference type="CDD" id="cd02440">
    <property type="entry name" value="AdoMet_MTases"/>
    <property type="match status" value="1"/>
</dbReference>
<reference evidence="2 3" key="1">
    <citation type="submission" date="2018-01" db="EMBL/GenBank/DDBJ databases">
        <title>Saezia sanguinis gen. nov., sp. nov., in the order Burkholderiales isolated from human blood.</title>
        <authorList>
            <person name="Medina-Pascual M.J."/>
            <person name="Valdezate S."/>
            <person name="Monzon S."/>
            <person name="Cuesta I."/>
            <person name="Carrasco G."/>
            <person name="Villalon P."/>
            <person name="Saez-Nieto J.A."/>
        </authorList>
    </citation>
    <scope>NUCLEOTIDE SEQUENCE [LARGE SCALE GENOMIC DNA]</scope>
    <source>
        <strain evidence="2 3">CNM695-12</strain>
    </source>
</reference>
<keyword evidence="3" id="KW-1185">Reference proteome</keyword>
<dbReference type="EC" id="2.1.1.163" evidence="2"/>
<dbReference type="RefSeq" id="WP_162615236.1">
    <property type="nucleotide sequence ID" value="NZ_PQSP01000001.1"/>
</dbReference>
<dbReference type="InterPro" id="IPR013216">
    <property type="entry name" value="Methyltransf_11"/>
</dbReference>
<accession>A0A433SHB8</accession>
<keyword evidence="2" id="KW-0808">Transferase</keyword>
<dbReference type="GO" id="GO:0008757">
    <property type="term" value="F:S-adenosylmethionine-dependent methyltransferase activity"/>
    <property type="evidence" value="ECO:0007669"/>
    <property type="project" value="InterPro"/>
</dbReference>
<organism evidence="2 3">
    <name type="scientific">Saezia sanguinis</name>
    <dbReference type="NCBI Taxonomy" id="1965230"/>
    <lineage>
        <taxon>Bacteria</taxon>
        <taxon>Pseudomonadati</taxon>
        <taxon>Pseudomonadota</taxon>
        <taxon>Betaproteobacteria</taxon>
        <taxon>Burkholderiales</taxon>
        <taxon>Saeziaceae</taxon>
        <taxon>Saezia</taxon>
    </lineage>
</organism>
<dbReference type="InterPro" id="IPR029063">
    <property type="entry name" value="SAM-dependent_MTases_sf"/>
</dbReference>
<dbReference type="Pfam" id="PF08241">
    <property type="entry name" value="Methyltransf_11"/>
    <property type="match status" value="1"/>
</dbReference>
<evidence type="ECO:0000313" key="2">
    <source>
        <dbReference type="EMBL" id="RUS68149.1"/>
    </source>
</evidence>
<dbReference type="SUPFAM" id="SSF53335">
    <property type="entry name" value="S-adenosyl-L-methionine-dependent methyltransferases"/>
    <property type="match status" value="1"/>
</dbReference>
<dbReference type="Proteomes" id="UP000286947">
    <property type="component" value="Unassembled WGS sequence"/>
</dbReference>
<dbReference type="GO" id="GO:0043770">
    <property type="term" value="F:demethylmenaquinone methyltransferase activity"/>
    <property type="evidence" value="ECO:0007669"/>
    <property type="project" value="UniProtKB-EC"/>
</dbReference>
<protein>
    <submittedName>
        <fullName evidence="2">Demethylmenaquinone methyltransferase</fullName>
        <ecNumber evidence="2">2.1.1.163</ecNumber>
    </submittedName>
</protein>